<evidence type="ECO:0000256" key="5">
    <source>
        <dbReference type="ARBA" id="ARBA00023251"/>
    </source>
</evidence>
<feature type="transmembrane region" description="Helical" evidence="7">
    <location>
        <begin position="20"/>
        <end position="38"/>
    </location>
</feature>
<keyword evidence="11" id="KW-1185">Reference proteome</keyword>
<dbReference type="GO" id="GO:0017001">
    <property type="term" value="P:antibiotic catabolic process"/>
    <property type="evidence" value="ECO:0007669"/>
    <property type="project" value="InterPro"/>
</dbReference>
<dbReference type="KEGG" id="cbar:PATL70BA_0198"/>
<dbReference type="InterPro" id="IPR012338">
    <property type="entry name" value="Beta-lactam/transpept-like"/>
</dbReference>
<dbReference type="GO" id="GO:0046677">
    <property type="term" value="P:response to antibiotic"/>
    <property type="evidence" value="ECO:0007669"/>
    <property type="project" value="UniProtKB-UniRule"/>
</dbReference>
<keyword evidence="3" id="KW-0732">Signal</keyword>
<evidence type="ECO:0000256" key="1">
    <source>
        <dbReference type="ARBA" id="ARBA00007898"/>
    </source>
</evidence>
<evidence type="ECO:0000256" key="6">
    <source>
        <dbReference type="RuleBase" id="RU361140"/>
    </source>
</evidence>
<dbReference type="Pfam" id="PF00905">
    <property type="entry name" value="Transpeptidase"/>
    <property type="match status" value="1"/>
</dbReference>
<gene>
    <name evidence="10" type="ORF">PATL70BA_0198</name>
</gene>
<protein>
    <recommendedName>
        <fullName evidence="2 6">Beta-lactamase</fullName>
        <ecNumber evidence="2 6">3.5.2.6</ecNumber>
    </recommendedName>
</protein>
<dbReference type="InterPro" id="IPR036138">
    <property type="entry name" value="PBP_dimer_sf"/>
</dbReference>
<dbReference type="SUPFAM" id="SSF56601">
    <property type="entry name" value="beta-lactamase/transpeptidase-like"/>
    <property type="match status" value="1"/>
</dbReference>
<evidence type="ECO:0000256" key="3">
    <source>
        <dbReference type="ARBA" id="ARBA00022729"/>
    </source>
</evidence>
<evidence type="ECO:0000256" key="4">
    <source>
        <dbReference type="ARBA" id="ARBA00022801"/>
    </source>
</evidence>
<dbReference type="PANTHER" id="PTHR30627">
    <property type="entry name" value="PEPTIDOGLYCAN D,D-TRANSPEPTIDASE"/>
    <property type="match status" value="1"/>
</dbReference>
<keyword evidence="7" id="KW-1133">Transmembrane helix</keyword>
<dbReference type="InterPro" id="IPR054120">
    <property type="entry name" value="PBPA_dimer"/>
</dbReference>
<dbReference type="Gene3D" id="3.90.1310.10">
    <property type="entry name" value="Penicillin-binding protein 2a (Domain 2)"/>
    <property type="match status" value="1"/>
</dbReference>
<name>A0A3P7PS52_9FIRM</name>
<dbReference type="Gene3D" id="3.40.710.10">
    <property type="entry name" value="DD-peptidase/beta-lactamase superfamily"/>
    <property type="match status" value="1"/>
</dbReference>
<evidence type="ECO:0000256" key="2">
    <source>
        <dbReference type="ARBA" id="ARBA00012865"/>
    </source>
</evidence>
<feature type="domain" description="Penicillin binding protein A dimerisation" evidence="9">
    <location>
        <begin position="61"/>
        <end position="139"/>
    </location>
</feature>
<comment type="similarity">
    <text evidence="1 6">Belongs to the class-D beta-lactamase family.</text>
</comment>
<dbReference type="PROSITE" id="PS00337">
    <property type="entry name" value="BETA_LACTAMASE_D"/>
    <property type="match status" value="1"/>
</dbReference>
<evidence type="ECO:0000259" key="8">
    <source>
        <dbReference type="Pfam" id="PF00905"/>
    </source>
</evidence>
<evidence type="ECO:0000259" key="9">
    <source>
        <dbReference type="Pfam" id="PF21922"/>
    </source>
</evidence>
<feature type="domain" description="Penicillin-binding protein transpeptidase" evidence="8">
    <location>
        <begin position="160"/>
        <end position="464"/>
    </location>
</feature>
<evidence type="ECO:0000313" key="10">
    <source>
        <dbReference type="EMBL" id="VDN46041.1"/>
    </source>
</evidence>
<reference evidence="10 11" key="1">
    <citation type="submission" date="2018-09" db="EMBL/GenBank/DDBJ databases">
        <authorList>
            <person name="Postec A."/>
        </authorList>
    </citation>
    <scope>NUCLEOTIDE SEQUENCE [LARGE SCALE GENOMIC DNA]</scope>
    <source>
        <strain evidence="10">70B-A</strain>
    </source>
</reference>
<dbReference type="EMBL" id="LR130778">
    <property type="protein sequence ID" value="VDN46041.1"/>
    <property type="molecule type" value="Genomic_DNA"/>
</dbReference>
<dbReference type="InterPro" id="IPR001460">
    <property type="entry name" value="PCN-bd_Tpept"/>
</dbReference>
<dbReference type="GO" id="GO:0071555">
    <property type="term" value="P:cell wall organization"/>
    <property type="evidence" value="ECO:0007669"/>
    <property type="project" value="TreeGrafter"/>
</dbReference>
<organism evidence="10 11">
    <name type="scientific">Petrocella atlantisensis</name>
    <dbReference type="NCBI Taxonomy" id="2173034"/>
    <lineage>
        <taxon>Bacteria</taxon>
        <taxon>Bacillati</taxon>
        <taxon>Bacillota</taxon>
        <taxon>Clostridia</taxon>
        <taxon>Lachnospirales</taxon>
        <taxon>Vallitaleaceae</taxon>
        <taxon>Petrocella</taxon>
    </lineage>
</organism>
<accession>A0A3P7PS52</accession>
<dbReference type="GO" id="GO:0008800">
    <property type="term" value="F:beta-lactamase activity"/>
    <property type="evidence" value="ECO:0007669"/>
    <property type="project" value="UniProtKB-UniRule"/>
</dbReference>
<dbReference type="GO" id="GO:0005886">
    <property type="term" value="C:plasma membrane"/>
    <property type="evidence" value="ECO:0007669"/>
    <property type="project" value="TreeGrafter"/>
</dbReference>
<keyword evidence="7" id="KW-0472">Membrane</keyword>
<comment type="catalytic activity">
    <reaction evidence="6">
        <text>a beta-lactam + H2O = a substituted beta-amino acid</text>
        <dbReference type="Rhea" id="RHEA:20401"/>
        <dbReference type="ChEBI" id="CHEBI:15377"/>
        <dbReference type="ChEBI" id="CHEBI:35627"/>
        <dbReference type="ChEBI" id="CHEBI:140347"/>
        <dbReference type="EC" id="3.5.2.6"/>
    </reaction>
</comment>
<keyword evidence="4 6" id="KW-0378">Hydrolase</keyword>
<dbReference type="GO" id="GO:0008658">
    <property type="term" value="F:penicillin binding"/>
    <property type="evidence" value="ECO:0007669"/>
    <property type="project" value="InterPro"/>
</dbReference>
<dbReference type="GO" id="GO:0071972">
    <property type="term" value="F:peptidoglycan L,D-transpeptidase activity"/>
    <property type="evidence" value="ECO:0007669"/>
    <property type="project" value="TreeGrafter"/>
</dbReference>
<keyword evidence="7" id="KW-0812">Transmembrane</keyword>
<dbReference type="AlphaFoldDB" id="A0A3P7PS52"/>
<evidence type="ECO:0000313" key="11">
    <source>
        <dbReference type="Proteomes" id="UP000279029"/>
    </source>
</evidence>
<sequence length="471" mass="52151">MNSNKRLEDRNKPLKRIRSLIVLLFLILGLNIIYYVVFQSDNLVVNDYNPRLQAIESSVIRGDILDGNGHILATSKIENNQQIRIYPYGSLFAHVVGYMGYGKSGIEAYSYLDLIRTKENLWDKFMEGFTNDQPKGHSVVTTLDLDLQQLGRTLLGNNKGAIVAIEPKTGKILAMVSTPDYDPNNISTNYSTYLKDEASATLLNRSTQGLYPPGSTFKILTALAYLQNHEASDFSYKCLGKDTFGEKTIHCYNNKVHGDLTLEEAFAVSCNTAFAHIGEQIDMNQLHNLTEMFGYNQRLELELETSNSRYGIENQKSASERAETVIGQGKTLVTPLNSAMMVSILANDGHLIRPYLVSQVIAEDESVIREQKIMDTGRVILEEDVKLIEGFMKKTSEEGTAIQLSNSQYTVASKTGSADNSTGAAHAWYVGYAPIEEPRIALAVVVENVGTGSAHAVPIAKALLDAYLIEK</sequence>
<evidence type="ECO:0000256" key="7">
    <source>
        <dbReference type="SAM" id="Phobius"/>
    </source>
</evidence>
<proteinExistence type="inferred from homology"/>
<dbReference type="EC" id="3.5.2.6" evidence="2 6"/>
<dbReference type="SUPFAM" id="SSF56519">
    <property type="entry name" value="Penicillin binding protein dimerisation domain"/>
    <property type="match status" value="1"/>
</dbReference>
<keyword evidence="5 6" id="KW-0046">Antibiotic resistance</keyword>
<dbReference type="PANTHER" id="PTHR30627:SF24">
    <property type="entry name" value="PENICILLIN-BINDING PROTEIN 4B"/>
    <property type="match status" value="1"/>
</dbReference>
<dbReference type="InterPro" id="IPR050515">
    <property type="entry name" value="Beta-lactam/transpept"/>
</dbReference>
<dbReference type="InterPro" id="IPR002137">
    <property type="entry name" value="Beta-lactam_class-D_AS"/>
</dbReference>
<dbReference type="Pfam" id="PF21922">
    <property type="entry name" value="PBP_dimer_2"/>
    <property type="match status" value="1"/>
</dbReference>
<dbReference type="Proteomes" id="UP000279029">
    <property type="component" value="Chromosome"/>
</dbReference>